<dbReference type="SUPFAM" id="SSF75005">
    <property type="entry name" value="Arabinanase/levansucrase/invertase"/>
    <property type="match status" value="1"/>
</dbReference>
<comment type="caution">
    <text evidence="6">The sequence shown here is derived from an EMBL/GenBank/DDBJ whole genome shotgun (WGS) entry which is preliminary data.</text>
</comment>
<dbReference type="PANTHER" id="PTHR22925:SF3">
    <property type="entry name" value="GLYCOSYL HYDROLASE FAMILY PROTEIN 43"/>
    <property type="match status" value="1"/>
</dbReference>
<evidence type="ECO:0008006" key="8">
    <source>
        <dbReference type="Google" id="ProtNLM"/>
    </source>
</evidence>
<evidence type="ECO:0000256" key="2">
    <source>
        <dbReference type="ARBA" id="ARBA00022801"/>
    </source>
</evidence>
<evidence type="ECO:0000313" key="7">
    <source>
        <dbReference type="Proteomes" id="UP001165122"/>
    </source>
</evidence>
<dbReference type="EMBL" id="BRXW01000458">
    <property type="protein sequence ID" value="GMH56897.1"/>
    <property type="molecule type" value="Genomic_DNA"/>
</dbReference>
<keyword evidence="3 4" id="KW-0326">Glycosidase</keyword>
<accession>A0A9W7DVV4</accession>
<feature type="signal peptide" evidence="5">
    <location>
        <begin position="1"/>
        <end position="17"/>
    </location>
</feature>
<dbReference type="GO" id="GO:0005975">
    <property type="term" value="P:carbohydrate metabolic process"/>
    <property type="evidence" value="ECO:0007669"/>
    <property type="project" value="InterPro"/>
</dbReference>
<keyword evidence="2 4" id="KW-0378">Hydrolase</keyword>
<dbReference type="OrthoDB" id="9970295at2759"/>
<dbReference type="InterPro" id="IPR006710">
    <property type="entry name" value="Glyco_hydro_43"/>
</dbReference>
<sequence>MTFVLLLLNVLVSPCTSLFHSNKEAVRDVDGFLMDQHDGNLLQVGGLWYWFGMGYTDCKLEKGWIPPLDCPGIYRKFGTGCGFRTDHLLNVYTSSDLENWKHAGDAFPIDGRPEGIYFRPKVIFNEKTEKFVLWINYLPPARTPLAAYPNATYLVAQSDAAEGPFEVVNDQPGLMYEGAGDATLAVDGETGEAYIAYDAWSNGHRISVEKLSDDYLKSTGEETNSGFLSEKKHEAPLLFERNNKWYLLYGHTCCFCRFGSGLQVYTADSALGPWIDAERDVNQRVKMSGKHVIPAQANYVFEVDGHFVYTGDLWTSAEDGLKSHDVQYWGELIFDDDGIPEIMEFLDELRL</sequence>
<dbReference type="PANTHER" id="PTHR22925">
    <property type="entry name" value="GLYCOSYL HYDROLASE 43 FAMILY MEMBER"/>
    <property type="match status" value="1"/>
</dbReference>
<evidence type="ECO:0000256" key="3">
    <source>
        <dbReference type="ARBA" id="ARBA00023295"/>
    </source>
</evidence>
<keyword evidence="7" id="KW-1185">Reference proteome</keyword>
<evidence type="ECO:0000313" key="6">
    <source>
        <dbReference type="EMBL" id="GMH56897.1"/>
    </source>
</evidence>
<evidence type="ECO:0000256" key="5">
    <source>
        <dbReference type="SAM" id="SignalP"/>
    </source>
</evidence>
<evidence type="ECO:0000256" key="4">
    <source>
        <dbReference type="RuleBase" id="RU361187"/>
    </source>
</evidence>
<reference evidence="7" key="1">
    <citation type="journal article" date="2023" name="Commun. Biol.">
        <title>Genome analysis of Parmales, the sister group of diatoms, reveals the evolutionary specialization of diatoms from phago-mixotrophs to photoautotrophs.</title>
        <authorList>
            <person name="Ban H."/>
            <person name="Sato S."/>
            <person name="Yoshikawa S."/>
            <person name="Yamada K."/>
            <person name="Nakamura Y."/>
            <person name="Ichinomiya M."/>
            <person name="Sato N."/>
            <person name="Blanc-Mathieu R."/>
            <person name="Endo H."/>
            <person name="Kuwata A."/>
            <person name="Ogata H."/>
        </authorList>
    </citation>
    <scope>NUCLEOTIDE SEQUENCE [LARGE SCALE GENOMIC DNA]</scope>
    <source>
        <strain evidence="7">NIES 3700</strain>
    </source>
</reference>
<comment type="similarity">
    <text evidence="1 4">Belongs to the glycosyl hydrolase 43 family.</text>
</comment>
<protein>
    <recommendedName>
        <fullName evidence="8">Glycosyl hydrolase family 43</fullName>
    </recommendedName>
</protein>
<name>A0A9W7DVV4_9STRA</name>
<dbReference type="Gene3D" id="2.115.10.20">
    <property type="entry name" value="Glycosyl hydrolase domain, family 43"/>
    <property type="match status" value="1"/>
</dbReference>
<dbReference type="Proteomes" id="UP001165122">
    <property type="component" value="Unassembled WGS sequence"/>
</dbReference>
<dbReference type="InterPro" id="IPR023296">
    <property type="entry name" value="Glyco_hydro_beta-prop_sf"/>
</dbReference>
<feature type="chain" id="PRO_5040807077" description="Glycosyl hydrolase family 43" evidence="5">
    <location>
        <begin position="18"/>
        <end position="351"/>
    </location>
</feature>
<dbReference type="GO" id="GO:0004553">
    <property type="term" value="F:hydrolase activity, hydrolyzing O-glycosyl compounds"/>
    <property type="evidence" value="ECO:0007669"/>
    <property type="project" value="InterPro"/>
</dbReference>
<keyword evidence="5" id="KW-0732">Signal</keyword>
<evidence type="ECO:0000256" key="1">
    <source>
        <dbReference type="ARBA" id="ARBA00009865"/>
    </source>
</evidence>
<gene>
    <name evidence="6" type="ORF">TrLO_g11295</name>
</gene>
<dbReference type="AlphaFoldDB" id="A0A9W7DVV4"/>
<organism evidence="6 7">
    <name type="scientific">Triparma laevis f. longispina</name>
    <dbReference type="NCBI Taxonomy" id="1714387"/>
    <lineage>
        <taxon>Eukaryota</taxon>
        <taxon>Sar</taxon>
        <taxon>Stramenopiles</taxon>
        <taxon>Ochrophyta</taxon>
        <taxon>Bolidophyceae</taxon>
        <taxon>Parmales</taxon>
        <taxon>Triparmaceae</taxon>
        <taxon>Triparma</taxon>
    </lineage>
</organism>
<proteinExistence type="inferred from homology"/>
<dbReference type="Pfam" id="PF04616">
    <property type="entry name" value="Glyco_hydro_43"/>
    <property type="match status" value="1"/>
</dbReference>